<dbReference type="Proteomes" id="UP000198855">
    <property type="component" value="Unassembled WGS sequence"/>
</dbReference>
<dbReference type="AlphaFoldDB" id="A0A1I1WXZ2"/>
<keyword evidence="2" id="KW-1185">Reference proteome</keyword>
<evidence type="ECO:0000313" key="2">
    <source>
        <dbReference type="Proteomes" id="UP000198855"/>
    </source>
</evidence>
<dbReference type="STRING" id="1045775.SAMN05216378_1866"/>
<gene>
    <name evidence="1" type="ORF">SAMN05216378_1866</name>
</gene>
<accession>A0A1I1WXZ2</accession>
<organism evidence="1 2">
    <name type="scientific">Paenibacillus catalpae</name>
    <dbReference type="NCBI Taxonomy" id="1045775"/>
    <lineage>
        <taxon>Bacteria</taxon>
        <taxon>Bacillati</taxon>
        <taxon>Bacillota</taxon>
        <taxon>Bacilli</taxon>
        <taxon>Bacillales</taxon>
        <taxon>Paenibacillaceae</taxon>
        <taxon>Paenibacillus</taxon>
    </lineage>
</organism>
<dbReference type="EMBL" id="FOMT01000002">
    <property type="protein sequence ID" value="SFD98333.1"/>
    <property type="molecule type" value="Genomic_DNA"/>
</dbReference>
<protein>
    <submittedName>
        <fullName evidence="1">Uncharacterized protein</fullName>
    </submittedName>
</protein>
<reference evidence="2" key="1">
    <citation type="submission" date="2016-10" db="EMBL/GenBank/DDBJ databases">
        <authorList>
            <person name="Varghese N."/>
            <person name="Submissions S."/>
        </authorList>
    </citation>
    <scope>NUCLEOTIDE SEQUENCE [LARGE SCALE GENOMIC DNA]</scope>
    <source>
        <strain evidence="2">CGMCC 1.10784</strain>
    </source>
</reference>
<name>A0A1I1WXZ2_9BACL</name>
<proteinExistence type="predicted"/>
<sequence>MKQAKQLTTLRFPLFELILGLGSAQKEHNRHTNTYACCAPKAERVRYSLKALARKDIQSCSLRLSSFTQGFTIYIYARSNGTIDRKR</sequence>
<evidence type="ECO:0000313" key="1">
    <source>
        <dbReference type="EMBL" id="SFD98333.1"/>
    </source>
</evidence>